<accession>A0AAD7RYV4</accession>
<proteinExistence type="predicted"/>
<gene>
    <name evidence="1" type="ORF">AAFF_G00072320</name>
</gene>
<keyword evidence="2" id="KW-1185">Reference proteome</keyword>
<protein>
    <submittedName>
        <fullName evidence="1">Uncharacterized protein</fullName>
    </submittedName>
</protein>
<dbReference type="EMBL" id="JAINUG010000143">
    <property type="protein sequence ID" value="KAJ8392748.1"/>
    <property type="molecule type" value="Genomic_DNA"/>
</dbReference>
<evidence type="ECO:0000313" key="2">
    <source>
        <dbReference type="Proteomes" id="UP001221898"/>
    </source>
</evidence>
<dbReference type="AlphaFoldDB" id="A0AAD7RYV4"/>
<evidence type="ECO:0000313" key="1">
    <source>
        <dbReference type="EMBL" id="KAJ8392748.1"/>
    </source>
</evidence>
<dbReference type="Proteomes" id="UP001221898">
    <property type="component" value="Unassembled WGS sequence"/>
</dbReference>
<comment type="caution">
    <text evidence="1">The sequence shown here is derived from an EMBL/GenBank/DDBJ whole genome shotgun (WGS) entry which is preliminary data.</text>
</comment>
<name>A0AAD7RYV4_9TELE</name>
<sequence>MTYISGTTIQRIRQKGQICEALRLCVPGVSASPGTANKGPAPGGRAAKHLPVISVTVQSGGVANRLRPVNFSCLELSERWWVGGGGWHPYCCWLLEQQWAFVEAGPLIIAHLGRPELSQNGSGEIVSKGSQTWFLKRGGLPYGFTV</sequence>
<organism evidence="1 2">
    <name type="scientific">Aldrovandia affinis</name>
    <dbReference type="NCBI Taxonomy" id="143900"/>
    <lineage>
        <taxon>Eukaryota</taxon>
        <taxon>Metazoa</taxon>
        <taxon>Chordata</taxon>
        <taxon>Craniata</taxon>
        <taxon>Vertebrata</taxon>
        <taxon>Euteleostomi</taxon>
        <taxon>Actinopterygii</taxon>
        <taxon>Neopterygii</taxon>
        <taxon>Teleostei</taxon>
        <taxon>Notacanthiformes</taxon>
        <taxon>Halosauridae</taxon>
        <taxon>Aldrovandia</taxon>
    </lineage>
</organism>
<reference evidence="1" key="1">
    <citation type="journal article" date="2023" name="Science">
        <title>Genome structures resolve the early diversification of teleost fishes.</title>
        <authorList>
            <person name="Parey E."/>
            <person name="Louis A."/>
            <person name="Montfort J."/>
            <person name="Bouchez O."/>
            <person name="Roques C."/>
            <person name="Iampietro C."/>
            <person name="Lluch J."/>
            <person name="Castinel A."/>
            <person name="Donnadieu C."/>
            <person name="Desvignes T."/>
            <person name="Floi Bucao C."/>
            <person name="Jouanno E."/>
            <person name="Wen M."/>
            <person name="Mejri S."/>
            <person name="Dirks R."/>
            <person name="Jansen H."/>
            <person name="Henkel C."/>
            <person name="Chen W.J."/>
            <person name="Zahm M."/>
            <person name="Cabau C."/>
            <person name="Klopp C."/>
            <person name="Thompson A.W."/>
            <person name="Robinson-Rechavi M."/>
            <person name="Braasch I."/>
            <person name="Lecointre G."/>
            <person name="Bobe J."/>
            <person name="Postlethwait J.H."/>
            <person name="Berthelot C."/>
            <person name="Roest Crollius H."/>
            <person name="Guiguen Y."/>
        </authorList>
    </citation>
    <scope>NUCLEOTIDE SEQUENCE</scope>
    <source>
        <strain evidence="1">NC1722</strain>
    </source>
</reference>